<comment type="caution">
    <text evidence="1">The sequence shown here is derived from an EMBL/GenBank/DDBJ whole genome shotgun (WGS) entry which is preliminary data.</text>
</comment>
<protein>
    <submittedName>
        <fullName evidence="1">1228_t:CDS:1</fullName>
    </submittedName>
</protein>
<dbReference type="OrthoDB" id="10522941at2759"/>
<dbReference type="AlphaFoldDB" id="A0A9N9GYL3"/>
<gene>
    <name evidence="1" type="ORF">PBRASI_LOCUS9430</name>
</gene>
<proteinExistence type="predicted"/>
<reference evidence="1" key="1">
    <citation type="submission" date="2021-06" db="EMBL/GenBank/DDBJ databases">
        <authorList>
            <person name="Kallberg Y."/>
            <person name="Tangrot J."/>
            <person name="Rosling A."/>
        </authorList>
    </citation>
    <scope>NUCLEOTIDE SEQUENCE</scope>
    <source>
        <strain evidence="1">BR232B</strain>
    </source>
</reference>
<dbReference type="EMBL" id="CAJVPI010002055">
    <property type="protein sequence ID" value="CAG8634491.1"/>
    <property type="molecule type" value="Genomic_DNA"/>
</dbReference>
<feature type="non-terminal residue" evidence="1">
    <location>
        <position position="82"/>
    </location>
</feature>
<name>A0A9N9GYL3_9GLOM</name>
<accession>A0A9N9GYL3</accession>
<keyword evidence="2" id="KW-1185">Reference proteome</keyword>
<organism evidence="1 2">
    <name type="scientific">Paraglomus brasilianum</name>
    <dbReference type="NCBI Taxonomy" id="144538"/>
    <lineage>
        <taxon>Eukaryota</taxon>
        <taxon>Fungi</taxon>
        <taxon>Fungi incertae sedis</taxon>
        <taxon>Mucoromycota</taxon>
        <taxon>Glomeromycotina</taxon>
        <taxon>Glomeromycetes</taxon>
        <taxon>Paraglomerales</taxon>
        <taxon>Paraglomeraceae</taxon>
        <taxon>Paraglomus</taxon>
    </lineage>
</organism>
<sequence length="82" mass="9002">MVDKLPVEVDVVEGEKRDDKFVASLPKIPNIQGFNQGAVLITCYITQQQTGSRSQVGSGNCIVFTMHLHKPDNTKPTEVCIS</sequence>
<evidence type="ECO:0000313" key="1">
    <source>
        <dbReference type="EMBL" id="CAG8634491.1"/>
    </source>
</evidence>
<evidence type="ECO:0000313" key="2">
    <source>
        <dbReference type="Proteomes" id="UP000789739"/>
    </source>
</evidence>
<dbReference type="Proteomes" id="UP000789739">
    <property type="component" value="Unassembled WGS sequence"/>
</dbReference>